<sequence>MERREEPEKRARDFKQLVQDSKQEIGAVQITLEKLRGLSQDEKTENALLRSRIDEQSQLICILKQRADEFLLRCQTLETINTELENQHKGLKQQLEGQRKQSAQLEERFMDLAFNHQEIIKFKDEYKSQNAELRKQNEKLQKENENIFCKALEQKDDEIFKLSNELGKCLKRCKALEQECNQITQNSLRKESEVLEKQTTTEKFYLNEVQSFRAKMKESEDRYKVAELKQKEFAETKNREETELQHKLHLLSQEKEELLKLSMQRGKIIQERQKDIQQLEEKLRLTEKAKKDAEERFQNETAAVNANVKVKELQQQYHKSQQVYADMEREFEAFKKHSNDLLTKEKELNAKLRHLID</sequence>
<comment type="caution">
    <text evidence="3">The sequence shown here is derived from an EMBL/GenBank/DDBJ whole genome shotgun (WGS) entry which is preliminary data.</text>
</comment>
<evidence type="ECO:0000313" key="3">
    <source>
        <dbReference type="EMBL" id="GCB73649.1"/>
    </source>
</evidence>
<protein>
    <recommendedName>
        <fullName evidence="5">Coiled-coil domain-containing protein 89</fullName>
    </recommendedName>
</protein>
<feature type="coiled-coil region" evidence="2">
    <location>
        <begin position="67"/>
        <end position="229"/>
    </location>
</feature>
<keyword evidence="1 2" id="KW-0175">Coiled coil</keyword>
<evidence type="ECO:0000256" key="1">
    <source>
        <dbReference type="ARBA" id="ARBA00023054"/>
    </source>
</evidence>
<dbReference type="EMBL" id="BFAA01000700">
    <property type="protein sequence ID" value="GCB73649.1"/>
    <property type="molecule type" value="Genomic_DNA"/>
</dbReference>
<dbReference type="PANTHER" id="PTHR34768:SF2">
    <property type="entry name" value="COILED-COIL DOMAIN CONTAINING 89"/>
    <property type="match status" value="1"/>
</dbReference>
<evidence type="ECO:0000313" key="4">
    <source>
        <dbReference type="Proteomes" id="UP000288216"/>
    </source>
</evidence>
<dbReference type="OMA" id="ENRYESQ"/>
<organism evidence="3 4">
    <name type="scientific">Scyliorhinus torazame</name>
    <name type="common">Cloudy catshark</name>
    <name type="synonym">Catulus torazame</name>
    <dbReference type="NCBI Taxonomy" id="75743"/>
    <lineage>
        <taxon>Eukaryota</taxon>
        <taxon>Metazoa</taxon>
        <taxon>Chordata</taxon>
        <taxon>Craniata</taxon>
        <taxon>Vertebrata</taxon>
        <taxon>Chondrichthyes</taxon>
        <taxon>Elasmobranchii</taxon>
        <taxon>Galeomorphii</taxon>
        <taxon>Galeoidea</taxon>
        <taxon>Carcharhiniformes</taxon>
        <taxon>Scyliorhinidae</taxon>
        <taxon>Scyliorhinus</taxon>
    </lineage>
</organism>
<keyword evidence="4" id="KW-1185">Reference proteome</keyword>
<gene>
    <name evidence="3" type="ORF">scyTo_0002729</name>
</gene>
<dbReference type="InterPro" id="IPR043450">
    <property type="entry name" value="CCDC89-like"/>
</dbReference>
<name>A0A401PKH9_SCYTO</name>
<reference evidence="3 4" key="1">
    <citation type="journal article" date="2018" name="Nat. Ecol. Evol.">
        <title>Shark genomes provide insights into elasmobranch evolution and the origin of vertebrates.</title>
        <authorList>
            <person name="Hara Y"/>
            <person name="Yamaguchi K"/>
            <person name="Onimaru K"/>
            <person name="Kadota M"/>
            <person name="Koyanagi M"/>
            <person name="Keeley SD"/>
            <person name="Tatsumi K"/>
            <person name="Tanaka K"/>
            <person name="Motone F"/>
            <person name="Kageyama Y"/>
            <person name="Nozu R"/>
            <person name="Adachi N"/>
            <person name="Nishimura O"/>
            <person name="Nakagawa R"/>
            <person name="Tanegashima C"/>
            <person name="Kiyatake I"/>
            <person name="Matsumoto R"/>
            <person name="Murakumo K"/>
            <person name="Nishida K"/>
            <person name="Terakita A"/>
            <person name="Kuratani S"/>
            <person name="Sato K"/>
            <person name="Hyodo S Kuraku.S."/>
        </authorList>
    </citation>
    <scope>NUCLEOTIDE SEQUENCE [LARGE SCALE GENOMIC DNA]</scope>
</reference>
<dbReference type="AlphaFoldDB" id="A0A401PKH9"/>
<evidence type="ECO:0008006" key="5">
    <source>
        <dbReference type="Google" id="ProtNLM"/>
    </source>
</evidence>
<accession>A0A401PKH9</accession>
<dbReference type="PANTHER" id="PTHR34768">
    <property type="entry name" value="COILED-COIL DOMAIN-CONTAINING PROTEIN 89"/>
    <property type="match status" value="1"/>
</dbReference>
<dbReference type="Proteomes" id="UP000288216">
    <property type="component" value="Unassembled WGS sequence"/>
</dbReference>
<proteinExistence type="predicted"/>
<dbReference type="OrthoDB" id="10020070at2759"/>
<feature type="coiled-coil region" evidence="2">
    <location>
        <begin position="269"/>
        <end position="330"/>
    </location>
</feature>
<evidence type="ECO:0000256" key="2">
    <source>
        <dbReference type="SAM" id="Coils"/>
    </source>
</evidence>